<proteinExistence type="predicted"/>
<organism evidence="2 3">
    <name type="scientific">Pleurodeles waltl</name>
    <name type="common">Iberian ribbed newt</name>
    <dbReference type="NCBI Taxonomy" id="8319"/>
    <lineage>
        <taxon>Eukaryota</taxon>
        <taxon>Metazoa</taxon>
        <taxon>Chordata</taxon>
        <taxon>Craniata</taxon>
        <taxon>Vertebrata</taxon>
        <taxon>Euteleostomi</taxon>
        <taxon>Amphibia</taxon>
        <taxon>Batrachia</taxon>
        <taxon>Caudata</taxon>
        <taxon>Salamandroidea</taxon>
        <taxon>Salamandridae</taxon>
        <taxon>Pleurodelinae</taxon>
        <taxon>Pleurodeles</taxon>
    </lineage>
</organism>
<evidence type="ECO:0000256" key="1">
    <source>
        <dbReference type="SAM" id="MobiDB-lite"/>
    </source>
</evidence>
<accession>A0AAV7VLV9</accession>
<name>A0AAV7VLV9_PLEWA</name>
<keyword evidence="3" id="KW-1185">Reference proteome</keyword>
<sequence>MKPFEHFDRRVFKSSKTSTYSEVCVCLHTAMLVDGGRKGEADEDAERRGGERVSLSAGKEALEEGREEAEEACKGADVESQYHIGVAPIQDAQNAQARPSAQFGAV</sequence>
<evidence type="ECO:0000313" key="2">
    <source>
        <dbReference type="EMBL" id="KAJ1202282.1"/>
    </source>
</evidence>
<gene>
    <name evidence="2" type="ORF">NDU88_006082</name>
</gene>
<dbReference type="Proteomes" id="UP001066276">
    <property type="component" value="Chromosome 2_1"/>
</dbReference>
<dbReference type="EMBL" id="JANPWB010000003">
    <property type="protein sequence ID" value="KAJ1202282.1"/>
    <property type="molecule type" value="Genomic_DNA"/>
</dbReference>
<reference evidence="2" key="1">
    <citation type="journal article" date="2022" name="bioRxiv">
        <title>Sequencing and chromosome-scale assembly of the giantPleurodeles waltlgenome.</title>
        <authorList>
            <person name="Brown T."/>
            <person name="Elewa A."/>
            <person name="Iarovenko S."/>
            <person name="Subramanian E."/>
            <person name="Araus A.J."/>
            <person name="Petzold A."/>
            <person name="Susuki M."/>
            <person name="Suzuki K.-i.T."/>
            <person name="Hayashi T."/>
            <person name="Toyoda A."/>
            <person name="Oliveira C."/>
            <person name="Osipova E."/>
            <person name="Leigh N.D."/>
            <person name="Simon A."/>
            <person name="Yun M.H."/>
        </authorList>
    </citation>
    <scope>NUCLEOTIDE SEQUENCE</scope>
    <source>
        <strain evidence="2">20211129_DDA</strain>
        <tissue evidence="2">Liver</tissue>
    </source>
</reference>
<evidence type="ECO:0000313" key="3">
    <source>
        <dbReference type="Proteomes" id="UP001066276"/>
    </source>
</evidence>
<protein>
    <submittedName>
        <fullName evidence="2">Uncharacterized protein</fullName>
    </submittedName>
</protein>
<dbReference type="AlphaFoldDB" id="A0AAV7VLV9"/>
<feature type="compositionally biased region" description="Basic and acidic residues" evidence="1">
    <location>
        <begin position="36"/>
        <end position="51"/>
    </location>
</feature>
<comment type="caution">
    <text evidence="2">The sequence shown here is derived from an EMBL/GenBank/DDBJ whole genome shotgun (WGS) entry which is preliminary data.</text>
</comment>
<feature type="region of interest" description="Disordered" evidence="1">
    <location>
        <begin position="36"/>
        <end position="74"/>
    </location>
</feature>